<dbReference type="InterPro" id="IPR029060">
    <property type="entry name" value="PIN-like_dom_sf"/>
</dbReference>
<organism evidence="10 11">
    <name type="scientific">Proteus mirabilis</name>
    <dbReference type="NCBI Taxonomy" id="584"/>
    <lineage>
        <taxon>Bacteria</taxon>
        <taxon>Pseudomonadati</taxon>
        <taxon>Pseudomonadota</taxon>
        <taxon>Gammaproteobacteria</taxon>
        <taxon>Enterobacterales</taxon>
        <taxon>Morganellaceae</taxon>
        <taxon>Proteus</taxon>
    </lineage>
</organism>
<feature type="binding site" evidence="8">
    <location>
        <position position="116"/>
    </location>
    <ligand>
        <name>Mg(2+)</name>
        <dbReference type="ChEBI" id="CHEBI:18420"/>
    </ligand>
</feature>
<dbReference type="InterPro" id="IPR050556">
    <property type="entry name" value="Type_II_TA_system_RNase"/>
</dbReference>
<dbReference type="GO" id="GO:0004540">
    <property type="term" value="F:RNA nuclease activity"/>
    <property type="evidence" value="ECO:0007669"/>
    <property type="project" value="InterPro"/>
</dbReference>
<dbReference type="HAMAP" id="MF_00265">
    <property type="entry name" value="VapC_Nob1"/>
    <property type="match status" value="1"/>
</dbReference>
<dbReference type="Pfam" id="PF01850">
    <property type="entry name" value="PIN"/>
    <property type="match status" value="1"/>
</dbReference>
<proteinExistence type="inferred from homology"/>
<evidence type="ECO:0000256" key="3">
    <source>
        <dbReference type="ARBA" id="ARBA00022722"/>
    </source>
</evidence>
<feature type="domain" description="PIN" evidence="9">
    <location>
        <begin position="22"/>
        <end position="143"/>
    </location>
</feature>
<comment type="similarity">
    <text evidence="7 8">Belongs to the PINc/VapC protein family.</text>
</comment>
<dbReference type="GO" id="GO:0016787">
    <property type="term" value="F:hydrolase activity"/>
    <property type="evidence" value="ECO:0007669"/>
    <property type="project" value="UniProtKB-KW"/>
</dbReference>
<gene>
    <name evidence="10" type="primary">vagD</name>
    <name evidence="8" type="synonym">vapC</name>
    <name evidence="10" type="ORF">NCTC11938_02033</name>
</gene>
<keyword evidence="6 8" id="KW-0460">Magnesium</keyword>
<keyword evidence="2 8" id="KW-1277">Toxin-antitoxin system</keyword>
<evidence type="ECO:0000256" key="7">
    <source>
        <dbReference type="ARBA" id="ARBA00038093"/>
    </source>
</evidence>
<evidence type="ECO:0000256" key="4">
    <source>
        <dbReference type="ARBA" id="ARBA00022723"/>
    </source>
</evidence>
<keyword evidence="4 8" id="KW-0479">Metal-binding</keyword>
<evidence type="ECO:0000256" key="1">
    <source>
        <dbReference type="ARBA" id="ARBA00001946"/>
    </source>
</evidence>
<keyword evidence="8" id="KW-0800">Toxin</keyword>
<evidence type="ECO:0000256" key="8">
    <source>
        <dbReference type="HAMAP-Rule" id="MF_00265"/>
    </source>
</evidence>
<dbReference type="SUPFAM" id="SSF88723">
    <property type="entry name" value="PIN domain-like"/>
    <property type="match status" value="1"/>
</dbReference>
<dbReference type="Gene3D" id="3.40.50.1010">
    <property type="entry name" value="5'-nuclease"/>
    <property type="match status" value="1"/>
</dbReference>
<feature type="binding site" evidence="8">
    <location>
        <position position="25"/>
    </location>
    <ligand>
        <name>Mg(2+)</name>
        <dbReference type="ChEBI" id="CHEBI:18420"/>
    </ligand>
</feature>
<dbReference type="InterPro" id="IPR002716">
    <property type="entry name" value="PIN_dom"/>
</dbReference>
<dbReference type="EMBL" id="UGTS01000004">
    <property type="protein sequence ID" value="SUC20891.1"/>
    <property type="molecule type" value="Genomic_DNA"/>
</dbReference>
<evidence type="ECO:0000256" key="5">
    <source>
        <dbReference type="ARBA" id="ARBA00022801"/>
    </source>
</evidence>
<dbReference type="Proteomes" id="UP000254191">
    <property type="component" value="Unassembled WGS sequence"/>
</dbReference>
<sequence length="163" mass="18486">MISYLKGLIKPQVKENPLMIKYLLDTNIVIFTIKRKPEFLLPKFNQHAEQLAISTITLAELIFGAEKSVNPAKNLATVNDFVSRLTVLSYDDLAAFHYGDIRATLEKQGKRIGDNDLHIAAHARSKGLIVVTNNTREFERVDGLRIEDWTVINSDPKLIERGR</sequence>
<dbReference type="GO" id="GO:0000287">
    <property type="term" value="F:magnesium ion binding"/>
    <property type="evidence" value="ECO:0007669"/>
    <property type="project" value="UniProtKB-UniRule"/>
</dbReference>
<keyword evidence="5 8" id="KW-0378">Hydrolase</keyword>
<dbReference type="PANTHER" id="PTHR33653">
    <property type="entry name" value="RIBONUCLEASE VAPC2"/>
    <property type="match status" value="1"/>
</dbReference>
<evidence type="ECO:0000259" key="9">
    <source>
        <dbReference type="Pfam" id="PF01850"/>
    </source>
</evidence>
<dbReference type="NCBIfam" id="NF010285">
    <property type="entry name" value="PRK13725.1"/>
    <property type="match status" value="1"/>
</dbReference>
<protein>
    <recommendedName>
        <fullName evidence="8">Ribonuclease VapC</fullName>
        <shortName evidence="8">RNase VapC</shortName>
        <ecNumber evidence="8">3.1.-.-</ecNumber>
    </recommendedName>
    <alternativeName>
        <fullName evidence="8">Toxin VapC</fullName>
    </alternativeName>
</protein>
<dbReference type="GO" id="GO:0090729">
    <property type="term" value="F:toxin activity"/>
    <property type="evidence" value="ECO:0007669"/>
    <property type="project" value="UniProtKB-KW"/>
</dbReference>
<evidence type="ECO:0000313" key="11">
    <source>
        <dbReference type="Proteomes" id="UP000254191"/>
    </source>
</evidence>
<dbReference type="CDD" id="cd18735">
    <property type="entry name" value="PIN_HiVapC1-like"/>
    <property type="match status" value="1"/>
</dbReference>
<dbReference type="PANTHER" id="PTHR33653:SF1">
    <property type="entry name" value="RIBONUCLEASE VAPC2"/>
    <property type="match status" value="1"/>
</dbReference>
<evidence type="ECO:0000313" key="10">
    <source>
        <dbReference type="EMBL" id="SUC20891.1"/>
    </source>
</evidence>
<accession>A0A379FJE7</accession>
<comment type="function">
    <text evidence="8">Toxic component of a toxin-antitoxin (TA) system. An RNase.</text>
</comment>
<evidence type="ECO:0000256" key="2">
    <source>
        <dbReference type="ARBA" id="ARBA00022649"/>
    </source>
</evidence>
<reference evidence="10 11" key="1">
    <citation type="submission" date="2018-06" db="EMBL/GenBank/DDBJ databases">
        <authorList>
            <consortium name="Pathogen Informatics"/>
            <person name="Doyle S."/>
        </authorList>
    </citation>
    <scope>NUCLEOTIDE SEQUENCE [LARGE SCALE GENOMIC DNA]</scope>
    <source>
        <strain evidence="10 11">NCTC11938</strain>
    </source>
</reference>
<evidence type="ECO:0000256" key="6">
    <source>
        <dbReference type="ARBA" id="ARBA00022842"/>
    </source>
</evidence>
<keyword evidence="3 8" id="KW-0540">Nuclease</keyword>
<name>A0A379FJE7_PROMI</name>
<comment type="cofactor">
    <cofactor evidence="1 8">
        <name>Mg(2+)</name>
        <dbReference type="ChEBI" id="CHEBI:18420"/>
    </cofactor>
</comment>
<dbReference type="AlphaFoldDB" id="A0A379FJE7"/>
<dbReference type="EC" id="3.1.-.-" evidence="8"/>
<dbReference type="InterPro" id="IPR022907">
    <property type="entry name" value="VapC_family"/>
</dbReference>